<keyword evidence="4" id="KW-1185">Reference proteome</keyword>
<dbReference type="Gene3D" id="3.30.70.1020">
    <property type="entry name" value="Trehalose-6-phosphate phosphatase related protein, domain 2"/>
    <property type="match status" value="1"/>
</dbReference>
<dbReference type="InterPro" id="IPR036412">
    <property type="entry name" value="HAD-like_sf"/>
</dbReference>
<proteinExistence type="inferred from homology"/>
<name>A0A0E3ZV25_9BACT</name>
<reference evidence="3 4" key="1">
    <citation type="journal article" date="2014" name="Curr. Microbiol.">
        <title>Spirosoma radiotolerans sp. nov., a gamma-radiation-resistant bacterium isolated from gamma ray-irradiated soil.</title>
        <authorList>
            <person name="Lee J.J."/>
            <person name="Srinivasan S."/>
            <person name="Lim S."/>
            <person name="Joe M."/>
            <person name="Im S."/>
            <person name="Bae S.I."/>
            <person name="Park K.R."/>
            <person name="Han J.H."/>
            <person name="Park S.H."/>
            <person name="Joo B.M."/>
            <person name="Park S.J."/>
            <person name="Kim M.K."/>
        </authorList>
    </citation>
    <scope>NUCLEOTIDE SEQUENCE [LARGE SCALE GENOMIC DNA]</scope>
    <source>
        <strain evidence="3 4">DG5A</strain>
    </source>
</reference>
<dbReference type="GO" id="GO:0005829">
    <property type="term" value="C:cytosol"/>
    <property type="evidence" value="ECO:0007669"/>
    <property type="project" value="TreeGrafter"/>
</dbReference>
<accession>A0A0E3ZV25</accession>
<evidence type="ECO:0000256" key="1">
    <source>
        <dbReference type="ARBA" id="ARBA00006330"/>
    </source>
</evidence>
<dbReference type="RefSeq" id="WP_046376390.1">
    <property type="nucleotide sequence ID" value="NZ_CP010429.1"/>
</dbReference>
<dbReference type="PATRIC" id="fig|1379870.5.peg.1650"/>
<dbReference type="CDD" id="cd01627">
    <property type="entry name" value="HAD_TPP"/>
    <property type="match status" value="1"/>
</dbReference>
<dbReference type="Gene3D" id="3.40.50.2000">
    <property type="entry name" value="Glycogen Phosphorylase B"/>
    <property type="match status" value="2"/>
</dbReference>
<dbReference type="AlphaFoldDB" id="A0A0E3ZV25"/>
<dbReference type="Gene3D" id="3.40.50.1000">
    <property type="entry name" value="HAD superfamily/HAD-like"/>
    <property type="match status" value="1"/>
</dbReference>
<dbReference type="GO" id="GO:0003825">
    <property type="term" value="F:alpha,alpha-trehalose-phosphate synthase (UDP-forming) activity"/>
    <property type="evidence" value="ECO:0007669"/>
    <property type="project" value="TreeGrafter"/>
</dbReference>
<dbReference type="NCBIfam" id="TIGR01484">
    <property type="entry name" value="HAD-SF-IIB"/>
    <property type="match status" value="1"/>
</dbReference>
<dbReference type="InterPro" id="IPR006379">
    <property type="entry name" value="HAD-SF_hydro_IIB"/>
</dbReference>
<dbReference type="SUPFAM" id="SSF56784">
    <property type="entry name" value="HAD-like"/>
    <property type="match status" value="1"/>
</dbReference>
<dbReference type="OrthoDB" id="9761633at2"/>
<dbReference type="EMBL" id="CP010429">
    <property type="protein sequence ID" value="AKD54790.1"/>
    <property type="molecule type" value="Genomic_DNA"/>
</dbReference>
<comment type="similarity">
    <text evidence="2">Belongs to the glycosyltransferase 20 family.</text>
</comment>
<dbReference type="GO" id="GO:0005992">
    <property type="term" value="P:trehalose biosynthetic process"/>
    <property type="evidence" value="ECO:0007669"/>
    <property type="project" value="InterPro"/>
</dbReference>
<dbReference type="InterPro" id="IPR003337">
    <property type="entry name" value="Trehalose_PPase"/>
</dbReference>
<evidence type="ECO:0000313" key="3">
    <source>
        <dbReference type="EMBL" id="AKD54790.1"/>
    </source>
</evidence>
<dbReference type="InterPro" id="IPR023214">
    <property type="entry name" value="HAD_sf"/>
</dbReference>
<protein>
    <submittedName>
        <fullName evidence="3">Alpha,alpha-trehalose-phosphate synthase (UDP-forming)</fullName>
    </submittedName>
</protein>
<dbReference type="CDD" id="cd03788">
    <property type="entry name" value="GT20_TPS"/>
    <property type="match status" value="1"/>
</dbReference>
<dbReference type="STRING" id="1379870.SD10_07600"/>
<dbReference type="SUPFAM" id="SSF53756">
    <property type="entry name" value="UDP-Glycosyltransferase/glycogen phosphorylase"/>
    <property type="match status" value="1"/>
</dbReference>
<dbReference type="Pfam" id="PF02358">
    <property type="entry name" value="Trehalose_PPase"/>
    <property type="match status" value="1"/>
</dbReference>
<gene>
    <name evidence="3" type="ORF">SD10_07600</name>
</gene>
<dbReference type="Pfam" id="PF00982">
    <property type="entry name" value="Glyco_transf_20"/>
    <property type="match status" value="1"/>
</dbReference>
<evidence type="ECO:0000313" key="4">
    <source>
        <dbReference type="Proteomes" id="UP000033054"/>
    </source>
</evidence>
<dbReference type="PANTHER" id="PTHR10788:SF106">
    <property type="entry name" value="BCDNA.GH08860"/>
    <property type="match status" value="1"/>
</dbReference>
<dbReference type="NCBIfam" id="TIGR00685">
    <property type="entry name" value="T6PP"/>
    <property type="match status" value="1"/>
</dbReference>
<organism evidence="3 4">
    <name type="scientific">Spirosoma radiotolerans</name>
    <dbReference type="NCBI Taxonomy" id="1379870"/>
    <lineage>
        <taxon>Bacteria</taxon>
        <taxon>Pseudomonadati</taxon>
        <taxon>Bacteroidota</taxon>
        <taxon>Cytophagia</taxon>
        <taxon>Cytophagales</taxon>
        <taxon>Cytophagaceae</taxon>
        <taxon>Spirosoma</taxon>
    </lineage>
</organism>
<dbReference type="GO" id="GO:0004805">
    <property type="term" value="F:trehalose-phosphatase activity"/>
    <property type="evidence" value="ECO:0007669"/>
    <property type="project" value="TreeGrafter"/>
</dbReference>
<dbReference type="Proteomes" id="UP000033054">
    <property type="component" value="Chromosome"/>
</dbReference>
<dbReference type="KEGG" id="srd:SD10_07600"/>
<dbReference type="PANTHER" id="PTHR10788">
    <property type="entry name" value="TREHALOSE-6-PHOSPHATE SYNTHASE"/>
    <property type="match status" value="1"/>
</dbReference>
<comment type="similarity">
    <text evidence="1">In the C-terminal section; belongs to the trehalose phosphatase family.</text>
</comment>
<dbReference type="HOGENOM" id="CLU_002351_3_3_10"/>
<dbReference type="NCBIfam" id="NF011071">
    <property type="entry name" value="PRK14501.1"/>
    <property type="match status" value="1"/>
</dbReference>
<sequence>MKNNRLVIISYRLPFSIKTKNRTTTVTSSSGGLVTAIKSLELGTASQKPLWIGCADFTQRTWDNHKHEVNDDFEYVPVFLDKATNKGFYNGFSNSVLWPLFHYFPSYVDYHDEAFKAYQAANQTVCEKVVELLQPNDMVWVHDYHFLALPQLIREQAPEATIGFFLHIPFPSNELLRLLTRQCRTYLLKGLLGADLIGFHTNDYLVHFLESIQLNLGLSHSLAKIPYQDRFVQGQAFPIGINYDLYHNAFDQPDVATERDELKATYAGKIIFSVDRLDYTKGVMQRLDALEAFLEAHPDWKGNLVFILVVIPSRDEIQTYGERKQMIEQAVGRINGKFATLTWVPIVYRYASLRFSQLLALYTACDVAMITPLRDGMNLVAKEFIASRQDEQGVLLLSELTGAANELGESLLVNPLDEYEVAEQMLVALTMPPDEQQRRMRVMQQRVREYDVKQWANDFFDRLLATRQGKRLGHSRSLRGAGKHKLLEVYEKAQSRLLLLDYDGTLADFTNTPEQAAPSAALLDLLSELAALPNNKVVVISGRDHDTLDRWLDGLPIDIVAEHGTYLRQEGVWRSSVLDDDTWKETVRPFMADFCSRCAGSFVEEKSHSLVWHYRNVGEEIAFDRSREMITTLEVLLPYQLRVLDGNKVVEVKNADTDKGRMARQLALAYPYEFVLAIGDDRTDEDMFSALAGPEHHTIKVGQGATAARYRLESVPQVLALLREFVNPHQPLKAAELP</sequence>
<dbReference type="InterPro" id="IPR001830">
    <property type="entry name" value="Glyco_trans_20"/>
</dbReference>
<evidence type="ECO:0000256" key="2">
    <source>
        <dbReference type="ARBA" id="ARBA00008799"/>
    </source>
</evidence>